<dbReference type="Proteomes" id="UP000007735">
    <property type="component" value="Chromosome"/>
</dbReference>
<name>G9ABB5_SINF1</name>
<evidence type="ECO:0000313" key="1">
    <source>
        <dbReference type="EMBL" id="CCE97206.1"/>
    </source>
</evidence>
<gene>
    <name evidence="1" type="ordered locus">SFHH103_02711</name>
</gene>
<reference evidence="1 2" key="1">
    <citation type="journal article" date="2012" name="J. Bacteriol.">
        <title>Genome sequence of the soybean symbiont Sinorhizobium fredii HH103.</title>
        <authorList>
            <person name="Weidner S."/>
            <person name="Becker A."/>
            <person name="Bonilla I."/>
            <person name="Jaenicke S."/>
            <person name="Lloret J."/>
            <person name="Margaret I."/>
            <person name="Puhler A."/>
            <person name="Ruiz-Sainz J.E."/>
            <person name="Schneiker-Bekel S."/>
            <person name="Szczepanowski R."/>
            <person name="Vinardell J.M."/>
            <person name="Zehner S."/>
            <person name="Gottfert M."/>
        </authorList>
    </citation>
    <scope>NUCLEOTIDE SEQUENCE [LARGE SCALE GENOMIC DNA]</scope>
    <source>
        <strain evidence="1 2">HH103</strain>
    </source>
</reference>
<dbReference type="RefSeq" id="WP_014329630.1">
    <property type="nucleotide sequence ID" value="NC_016812.1"/>
</dbReference>
<dbReference type="eggNOG" id="ENOG502ZIIW">
    <property type="taxonomic scope" value="Bacteria"/>
</dbReference>
<dbReference type="AlphaFoldDB" id="G9ABB5"/>
<dbReference type="EMBL" id="HE616890">
    <property type="protein sequence ID" value="CCE97206.1"/>
    <property type="molecule type" value="Genomic_DNA"/>
</dbReference>
<evidence type="ECO:0000313" key="2">
    <source>
        <dbReference type="Proteomes" id="UP000007735"/>
    </source>
</evidence>
<proteinExistence type="predicted"/>
<dbReference type="KEGG" id="sfh:SFHH103_02711"/>
<accession>G9ABB5</accession>
<dbReference type="HOGENOM" id="CLU_1033953_0_0_5"/>
<sequence length="269" mass="29775">MTLLKTLEGRFKTEWLNSPLTLPYYMTFNEVGQLVDKLAKKHREQKDKGTLSQKGLDEAMREFVTKEIVPQLARARGKLETSTENVDAKRQALTIPKPDKSDVAGALLRQELRTYLRGLSLGQRAALLLQNPDPATIAAVFEAPNHLSGIDDKLRTELEAAIVAASHPQKLAQIQDERDCIQIAQIAINHAVDEIRKATGYEGSNLAFDQFMAKASAPIEAEFAKKGQPAARTVEDMVAVYRAMPKSDQSAFINKYFDGDLEPAEPKAA</sequence>
<protein>
    <submittedName>
        <fullName evidence="1">Uncharacterized protein</fullName>
    </submittedName>
</protein>
<dbReference type="PATRIC" id="fig|380.5.peg.2881"/>
<dbReference type="STRING" id="1117943.SFHH103_02711"/>
<organism evidence="1 2">
    <name type="scientific">Sinorhizobium fredii (strain HH103)</name>
    <dbReference type="NCBI Taxonomy" id="1117943"/>
    <lineage>
        <taxon>Bacteria</taxon>
        <taxon>Pseudomonadati</taxon>
        <taxon>Pseudomonadota</taxon>
        <taxon>Alphaproteobacteria</taxon>
        <taxon>Hyphomicrobiales</taxon>
        <taxon>Rhizobiaceae</taxon>
        <taxon>Sinorhizobium/Ensifer group</taxon>
        <taxon>Sinorhizobium</taxon>
    </lineage>
</organism>